<dbReference type="WBParaSite" id="RSKR_0000221800.1">
    <property type="protein sequence ID" value="RSKR_0000221800.1"/>
    <property type="gene ID" value="RSKR_0000221800"/>
</dbReference>
<accession>A0AC35TMN1</accession>
<dbReference type="Proteomes" id="UP000095286">
    <property type="component" value="Unplaced"/>
</dbReference>
<organism evidence="1 2">
    <name type="scientific">Rhabditophanes sp. KR3021</name>
    <dbReference type="NCBI Taxonomy" id="114890"/>
    <lineage>
        <taxon>Eukaryota</taxon>
        <taxon>Metazoa</taxon>
        <taxon>Ecdysozoa</taxon>
        <taxon>Nematoda</taxon>
        <taxon>Chromadorea</taxon>
        <taxon>Rhabditida</taxon>
        <taxon>Tylenchina</taxon>
        <taxon>Panagrolaimomorpha</taxon>
        <taxon>Strongyloidoidea</taxon>
        <taxon>Alloionematidae</taxon>
        <taxon>Rhabditophanes</taxon>
    </lineage>
</organism>
<name>A0AC35TMN1_9BILA</name>
<sequence>MHDLELSQDKGRIRKDCETDRTCVMCKLCFENSVHKNHNHKVTVSQGGGYCDCGDPEAWKNDYACDIHETCGTDSSESIGETILPPPIETRIREVTSSILQYSISVLAWCANDKLPCFLFPPAGSKNNSNFQAVLLNDETHTYESVIRALMGSIGCTEPKAAKIATIVDKEGRASVKFGNKSECEKVKASIQRKTSKETNSRTQRTGPLAVEIMNCNLVAHQDFACFLLKWITNQMEIFPPLALIVAGIVESRKFNAIGALFQPTFPSTPKSATYVDDDGIEHVGFDAFADSGKNFSDSSDVGLDQLRVDSGSNLSDVPVAGINLFITKTRMREQRAAEEAAKRKKTRISLEEDTLLIAMMKHNRDWWKTARKLTQNLIIAASFRSAEYKVSFAKIYMQHYEELVNAYVNDDHDHVMSITSLSVQLFTVASVAKALAQEDDVLATIFGTLVRYMAKYVKKARHNSVIDVYDFQEHPMGSYPTVMKRLFQVIMIDLQYLLQVVPTQEEWTKEMRTSFLSGMDLFIKYIQYCQDMDQVKKQIGEHQVYEMEWETAFNMQLQVQSILPNLMAWLKSDEEVHREFFRKMCNALKTQIYKHPEFKAEKECVTINGTSASCIKFDISADPLSIHQGLWRTFASLFATHLDTFLEEVKASSDEKRLAWDTTKYYEPHPNVQTDCTYPLYVYIEAPALIEFSLRCQVLIAHVNAGLWRKNGFGVVNQCHNYSAANCRYEMFDKDILMLQVGAATSNPDQFLVRVLHKYGLHNWAEADFTWEIYKKKLAEAAIKEKAAAICGESAPRFTVGPVLDELMDDESPTPHQTPLHLEETSKPLTSIAESMFDLVIHLVCERYVEGVGKVTLEDILERELIHKLALGPKPFSKLEIMLSYMSVEYEEQTFLKCLDNVSVFTQPKASQPGQFTLKAERKAEWGPFFSHYVKSESAKALEQQKEKNDTYFCKPPKMPEFCNFYKTVPNLLKCPTFVKLQKIILERVMKKSRYASAGLLHRALYTIALGLNEQLNEKNPKQFDYVEQAEKENIYETLRIFSNTSESAYHKQLLEYVMDLYKTVHNKYQGVKMAEEIKKDPAIEEMSTAEKAAIRAEKIRKVRLMAEEKMKKKAVNFEASITSTTDSPTTSKGDETTRKKLISVVDDDEDVGTLKNDQSFPVCIGHKKSELLPMAPAVARCILCQSEEELKFGKNGFISCSLSFKSMLFNQKKGPNNLNNEFDVMVDASLPEALTIRTCGHTMHYECYKNFHDSAATKERQRRINGFNSKIIDMDGGEYLCPLCKRIANGALPILPGMEFSGMTKLSSANKENQEESFSSWLVKYRTGIERPIVPYNVDEDGKPKKGHSRKRSHSERSLLDLAKHDDTEGILNSTGTTTKCVSEISLAVNNLSGERNDFLPSANSQDTSLFSVVSSKMTNPFSRIFQNEKKAMVIPEVLKDDKMIADFTKRLNEARVKKENIPKFLQACNIWQTTVFVLRSVAGVLEVENKPLFGALNIRQKETIKCMSRLSVASTCFLSTVELRSLASLLLQPLLYPLQSETKSKTSFANMIPILNNITRGSSVSSDDDRIREVRSPEHTSRLKQGIQSPILFFGQFNPDSLQSRVSNKTKRQDHILNIDCLTLTFQLLMVIGHSSVNGEVTFSDKKREDANYIYIDGSQEELHVIQLGLYAHLFQIISTFAEAASEETDTDFEMIEEPDASLIIQLAETIHFEDPNTIQMLRKNSRHLKARVIDGVLGFLRPLALLYKFVSTVPPPESLKDPSFEQLSPLLRYMGLPNTLEGLLNCGGVDSLFTMWGKQLPKGVNISTHYIAQPVKINQLIDLPNEFTELVEKAANFACPSSSRIENNISNIPALCLLCGTIVCAHGVCCQVKMKNGDDLGAANLHMQHCSGQNGAFLRMRDCIINLITPKNRGAFFDGPYVDKYGEQDGGHRRGNRMFFNSELYAKFKKAWLHQEIIETIIHENEVNQRNTVYDWRVF</sequence>
<evidence type="ECO:0000313" key="2">
    <source>
        <dbReference type="WBParaSite" id="RSKR_0000221800.1"/>
    </source>
</evidence>
<protein>
    <submittedName>
        <fullName evidence="2">E3 ubiquitin-protein ligase</fullName>
    </submittedName>
</protein>
<reference evidence="2" key="1">
    <citation type="submission" date="2016-11" db="UniProtKB">
        <authorList>
            <consortium name="WormBaseParasite"/>
        </authorList>
    </citation>
    <scope>IDENTIFICATION</scope>
    <source>
        <strain evidence="2">KR3021</strain>
    </source>
</reference>
<evidence type="ECO:0000313" key="1">
    <source>
        <dbReference type="Proteomes" id="UP000095286"/>
    </source>
</evidence>
<proteinExistence type="predicted"/>